<dbReference type="PANTHER" id="PTHR33048">
    <property type="entry name" value="PTH11-LIKE INTEGRAL MEMBRANE PROTEIN (AFU_ORTHOLOGUE AFUA_5G11245)"/>
    <property type="match status" value="1"/>
</dbReference>
<name>A0AAF0IIZ8_9EURO</name>
<keyword evidence="3 6" id="KW-1133">Transmembrane helix</keyword>
<feature type="transmembrane region" description="Helical" evidence="6">
    <location>
        <begin position="88"/>
        <end position="108"/>
    </location>
</feature>
<dbReference type="PANTHER" id="PTHR33048:SF55">
    <property type="entry name" value="INTEGRAL MEMBRANE PROTEIN"/>
    <property type="match status" value="1"/>
</dbReference>
<protein>
    <recommendedName>
        <fullName evidence="7">Rhodopsin domain-containing protein</fullName>
    </recommendedName>
</protein>
<dbReference type="Pfam" id="PF20684">
    <property type="entry name" value="Fung_rhodopsin"/>
    <property type="match status" value="1"/>
</dbReference>
<reference evidence="8" key="1">
    <citation type="submission" date="2023-03" db="EMBL/GenBank/DDBJ databases">
        <title>Emydomyces testavorans Genome Sequence.</title>
        <authorList>
            <person name="Hoyer L."/>
        </authorList>
    </citation>
    <scope>NUCLEOTIDE SEQUENCE</scope>
    <source>
        <strain evidence="8">16-2883</strain>
    </source>
</reference>
<evidence type="ECO:0000313" key="9">
    <source>
        <dbReference type="Proteomes" id="UP001219355"/>
    </source>
</evidence>
<comment type="subcellular location">
    <subcellularLocation>
        <location evidence="1">Membrane</location>
        <topology evidence="1">Multi-pass membrane protein</topology>
    </subcellularLocation>
</comment>
<feature type="domain" description="Rhodopsin" evidence="7">
    <location>
        <begin position="6"/>
        <end position="112"/>
    </location>
</feature>
<gene>
    <name evidence="8" type="ORF">PRK78_004131</name>
</gene>
<feature type="transmembrane region" description="Helical" evidence="6">
    <location>
        <begin position="20"/>
        <end position="41"/>
    </location>
</feature>
<evidence type="ECO:0000256" key="4">
    <source>
        <dbReference type="ARBA" id="ARBA00023136"/>
    </source>
</evidence>
<evidence type="ECO:0000256" key="1">
    <source>
        <dbReference type="ARBA" id="ARBA00004141"/>
    </source>
</evidence>
<dbReference type="Proteomes" id="UP001219355">
    <property type="component" value="Chromosome 2"/>
</dbReference>
<dbReference type="GO" id="GO:0016020">
    <property type="term" value="C:membrane"/>
    <property type="evidence" value="ECO:0007669"/>
    <property type="project" value="UniProtKB-SubCell"/>
</dbReference>
<proteinExistence type="inferred from homology"/>
<dbReference type="InterPro" id="IPR052337">
    <property type="entry name" value="SAT4-like"/>
</dbReference>
<evidence type="ECO:0000256" key="5">
    <source>
        <dbReference type="ARBA" id="ARBA00038359"/>
    </source>
</evidence>
<accession>A0AAF0IIZ8</accession>
<evidence type="ECO:0000313" key="8">
    <source>
        <dbReference type="EMBL" id="WEW58663.1"/>
    </source>
</evidence>
<evidence type="ECO:0000256" key="2">
    <source>
        <dbReference type="ARBA" id="ARBA00022692"/>
    </source>
</evidence>
<keyword evidence="4 6" id="KW-0472">Membrane</keyword>
<dbReference type="InterPro" id="IPR049326">
    <property type="entry name" value="Rhodopsin_dom_fungi"/>
</dbReference>
<feature type="transmembrane region" description="Helical" evidence="6">
    <location>
        <begin position="48"/>
        <end position="68"/>
    </location>
</feature>
<evidence type="ECO:0000259" key="7">
    <source>
        <dbReference type="Pfam" id="PF20684"/>
    </source>
</evidence>
<comment type="similarity">
    <text evidence="5">Belongs to the SAT4 family.</text>
</comment>
<keyword evidence="9" id="KW-1185">Reference proteome</keyword>
<sequence>MIPGGGECINLMAFWYANAIFNIASDVVIIVLPIPVVIMLHSPIKTKIAVSSVFAVGIFVCVTSVLRFTTLNLATSHLDTPWTNIGSSMWTVIEANLGIICACMPALWRPLRCFLPWLSSHLKSSKYGTSQSIVGQPQTLGRTRQVSVGPKDVNGYWTEIGSTDEQLSRDYGLHATVKAERRAHWNDSGSCEDEGDKNVIRKTTQFTVRYFQDDSHDAVGPGERDIEMDRVDSTLTNAGCVRNDCR</sequence>
<evidence type="ECO:0000256" key="3">
    <source>
        <dbReference type="ARBA" id="ARBA00022989"/>
    </source>
</evidence>
<dbReference type="AlphaFoldDB" id="A0AAF0IIZ8"/>
<keyword evidence="2 6" id="KW-0812">Transmembrane</keyword>
<dbReference type="EMBL" id="CP120628">
    <property type="protein sequence ID" value="WEW58663.1"/>
    <property type="molecule type" value="Genomic_DNA"/>
</dbReference>
<organism evidence="8 9">
    <name type="scientific">Emydomyces testavorans</name>
    <dbReference type="NCBI Taxonomy" id="2070801"/>
    <lineage>
        <taxon>Eukaryota</taxon>
        <taxon>Fungi</taxon>
        <taxon>Dikarya</taxon>
        <taxon>Ascomycota</taxon>
        <taxon>Pezizomycotina</taxon>
        <taxon>Eurotiomycetes</taxon>
        <taxon>Eurotiomycetidae</taxon>
        <taxon>Onygenales</taxon>
        <taxon>Nannizziopsiaceae</taxon>
        <taxon>Emydomyces</taxon>
    </lineage>
</organism>
<evidence type="ECO:0000256" key="6">
    <source>
        <dbReference type="SAM" id="Phobius"/>
    </source>
</evidence>